<dbReference type="SUPFAM" id="SSF141571">
    <property type="entry name" value="Pentapeptide repeat-like"/>
    <property type="match status" value="1"/>
</dbReference>
<evidence type="ECO:0000313" key="3">
    <source>
        <dbReference type="Proteomes" id="UP000597444"/>
    </source>
</evidence>
<dbReference type="InterPro" id="IPR001646">
    <property type="entry name" value="5peptide_repeat"/>
</dbReference>
<dbReference type="Proteomes" id="UP000597444">
    <property type="component" value="Unassembled WGS sequence"/>
</dbReference>
<evidence type="ECO:0000313" key="2">
    <source>
        <dbReference type="EMBL" id="GHO91513.1"/>
    </source>
</evidence>
<gene>
    <name evidence="2" type="ORF">KSF_015610</name>
</gene>
<keyword evidence="3" id="KW-1185">Reference proteome</keyword>
<organism evidence="2 3">
    <name type="scientific">Reticulibacter mediterranei</name>
    <dbReference type="NCBI Taxonomy" id="2778369"/>
    <lineage>
        <taxon>Bacteria</taxon>
        <taxon>Bacillati</taxon>
        <taxon>Chloroflexota</taxon>
        <taxon>Ktedonobacteria</taxon>
        <taxon>Ktedonobacterales</taxon>
        <taxon>Reticulibacteraceae</taxon>
        <taxon>Reticulibacter</taxon>
    </lineage>
</organism>
<dbReference type="SMART" id="SM00255">
    <property type="entry name" value="TIR"/>
    <property type="match status" value="1"/>
</dbReference>
<dbReference type="Gene3D" id="2.160.20.80">
    <property type="entry name" value="E3 ubiquitin-protein ligase SopA"/>
    <property type="match status" value="1"/>
</dbReference>
<feature type="domain" description="TIR" evidence="1">
    <location>
        <begin position="237"/>
        <end position="377"/>
    </location>
</feature>
<dbReference type="InterPro" id="IPR035897">
    <property type="entry name" value="Toll_tir_struct_dom_sf"/>
</dbReference>
<dbReference type="Pfam" id="PF13676">
    <property type="entry name" value="TIR_2"/>
    <property type="match status" value="1"/>
</dbReference>
<dbReference type="AlphaFoldDB" id="A0A8J3IFH7"/>
<dbReference type="SUPFAM" id="SSF52200">
    <property type="entry name" value="Toll/Interleukin receptor TIR domain"/>
    <property type="match status" value="1"/>
</dbReference>
<dbReference type="PANTHER" id="PTHR14136:SF17">
    <property type="entry name" value="BTB_POZ DOMAIN-CONTAINING PROTEIN KCTD9"/>
    <property type="match status" value="1"/>
</dbReference>
<comment type="caution">
    <text evidence="2">The sequence shown here is derived from an EMBL/GenBank/DDBJ whole genome shotgun (WGS) entry which is preliminary data.</text>
</comment>
<protein>
    <recommendedName>
        <fullName evidence="1">TIR domain-containing protein</fullName>
    </recommendedName>
</protein>
<evidence type="ECO:0000259" key="1">
    <source>
        <dbReference type="PROSITE" id="PS50104"/>
    </source>
</evidence>
<accession>A0A8J3IFH7</accession>
<dbReference type="Pfam" id="PF00805">
    <property type="entry name" value="Pentapeptide"/>
    <property type="match status" value="3"/>
</dbReference>
<dbReference type="EMBL" id="BNJK01000001">
    <property type="protein sequence ID" value="GHO91513.1"/>
    <property type="molecule type" value="Genomic_DNA"/>
</dbReference>
<reference evidence="2" key="1">
    <citation type="submission" date="2020-10" db="EMBL/GenBank/DDBJ databases">
        <title>Taxonomic study of unclassified bacteria belonging to the class Ktedonobacteria.</title>
        <authorList>
            <person name="Yabe S."/>
            <person name="Wang C.M."/>
            <person name="Zheng Y."/>
            <person name="Sakai Y."/>
            <person name="Cavaletti L."/>
            <person name="Monciardini P."/>
            <person name="Donadio S."/>
        </authorList>
    </citation>
    <scope>NUCLEOTIDE SEQUENCE</scope>
    <source>
        <strain evidence="2">ID150040</strain>
    </source>
</reference>
<dbReference type="PANTHER" id="PTHR14136">
    <property type="entry name" value="BTB_POZ DOMAIN-CONTAINING PROTEIN KCTD9"/>
    <property type="match status" value="1"/>
</dbReference>
<proteinExistence type="predicted"/>
<dbReference type="PROSITE" id="PS50104">
    <property type="entry name" value="TIR"/>
    <property type="match status" value="1"/>
</dbReference>
<dbReference type="GO" id="GO:0007165">
    <property type="term" value="P:signal transduction"/>
    <property type="evidence" value="ECO:0007669"/>
    <property type="project" value="InterPro"/>
</dbReference>
<dbReference type="InterPro" id="IPR000157">
    <property type="entry name" value="TIR_dom"/>
</dbReference>
<sequence>MAKQEHFDVLKQGVQVWNQWRQEHLGIRPQLSYAQLSYASLTGANLTDANLDGANLSHANLSDTNLHNATLSRANLRNTDLRDVRLIKADLSFADLSFADLRHAHMFCVNLSNTDLIYANLMGADLRRANLHYADLREANLHYADLRGANLSRANLYNPNLSETNLSGATVSQTYFIQVDLQRTKGLVEVNYQGPSHVELYTAKLPQDGSALHFLRGVGISDEWIDFYRAQMMSPIQYYSCFISYSSKDEVLAKRLHADLQDQGVRCWFAPEDMKIGDKIRARIDEAIHLQDKLLLLLSKHALASSWVEDEVEAALEKEQRQQREVLFPVRLDEHVMQTGTAWAAKLHRTRHIGDFTRWTDPQVYQQAFERLLRDLKAQS</sequence>
<dbReference type="InterPro" id="IPR051082">
    <property type="entry name" value="Pentapeptide-BTB/POZ_domain"/>
</dbReference>
<dbReference type="Gene3D" id="3.40.50.10140">
    <property type="entry name" value="Toll/interleukin-1 receptor homology (TIR) domain"/>
    <property type="match status" value="1"/>
</dbReference>
<dbReference type="RefSeq" id="WP_236064845.1">
    <property type="nucleotide sequence ID" value="NZ_BNJK01000001.1"/>
</dbReference>
<name>A0A8J3IFH7_9CHLR</name>